<feature type="compositionally biased region" description="Pro residues" evidence="6">
    <location>
        <begin position="727"/>
        <end position="743"/>
    </location>
</feature>
<keyword evidence="7" id="KW-1133">Transmembrane helix</keyword>
<dbReference type="PANTHER" id="PTHR45436:SF5">
    <property type="entry name" value="SENSOR HISTIDINE KINASE TRCS"/>
    <property type="match status" value="1"/>
</dbReference>
<comment type="catalytic activity">
    <reaction evidence="1">
        <text>ATP + protein L-histidine = ADP + protein N-phospho-L-histidine.</text>
        <dbReference type="EC" id="2.7.13.3"/>
    </reaction>
</comment>
<dbReference type="SMART" id="SM00387">
    <property type="entry name" value="HATPase_c"/>
    <property type="match status" value="1"/>
</dbReference>
<dbReference type="PANTHER" id="PTHR45436">
    <property type="entry name" value="SENSOR HISTIDINE KINASE YKOH"/>
    <property type="match status" value="1"/>
</dbReference>
<dbReference type="Pfam" id="PF08376">
    <property type="entry name" value="NIT"/>
    <property type="match status" value="1"/>
</dbReference>
<feature type="region of interest" description="Disordered" evidence="6">
    <location>
        <begin position="692"/>
        <end position="796"/>
    </location>
</feature>
<protein>
    <recommendedName>
        <fullName evidence="2">histidine kinase</fullName>
        <ecNumber evidence="2">2.7.13.3</ecNumber>
    </recommendedName>
</protein>
<dbReference type="Pfam" id="PF02518">
    <property type="entry name" value="HATPase_c"/>
    <property type="match status" value="1"/>
</dbReference>
<organism evidence="9 10">
    <name type="scientific">Nocardia acididurans</name>
    <dbReference type="NCBI Taxonomy" id="2802282"/>
    <lineage>
        <taxon>Bacteria</taxon>
        <taxon>Bacillati</taxon>
        <taxon>Actinomycetota</taxon>
        <taxon>Actinomycetes</taxon>
        <taxon>Mycobacteriales</taxon>
        <taxon>Nocardiaceae</taxon>
        <taxon>Nocardia</taxon>
    </lineage>
</organism>
<keyword evidence="3" id="KW-0597">Phosphoprotein</keyword>
<dbReference type="InterPro" id="IPR036890">
    <property type="entry name" value="HATPase_C_sf"/>
</dbReference>
<dbReference type="EMBL" id="JAERRJ010000012">
    <property type="protein sequence ID" value="MBL1078521.1"/>
    <property type="molecule type" value="Genomic_DNA"/>
</dbReference>
<evidence type="ECO:0000256" key="1">
    <source>
        <dbReference type="ARBA" id="ARBA00000085"/>
    </source>
</evidence>
<feature type="domain" description="Histidine kinase/HSP90-like ATPase" evidence="8">
    <location>
        <begin position="528"/>
        <end position="641"/>
    </location>
</feature>
<comment type="caution">
    <text evidence="9">The sequence shown here is derived from an EMBL/GenBank/DDBJ whole genome shotgun (WGS) entry which is preliminary data.</text>
</comment>
<keyword evidence="10" id="KW-1185">Reference proteome</keyword>
<evidence type="ECO:0000259" key="8">
    <source>
        <dbReference type="SMART" id="SM00387"/>
    </source>
</evidence>
<evidence type="ECO:0000256" key="4">
    <source>
        <dbReference type="ARBA" id="ARBA00022679"/>
    </source>
</evidence>
<dbReference type="Proteomes" id="UP000602198">
    <property type="component" value="Unassembled WGS sequence"/>
</dbReference>
<dbReference type="RefSeq" id="WP_201954037.1">
    <property type="nucleotide sequence ID" value="NZ_JAERRJ010000012.1"/>
</dbReference>
<name>A0ABS1MD83_9NOCA</name>
<evidence type="ECO:0000256" key="6">
    <source>
        <dbReference type="SAM" id="MobiDB-lite"/>
    </source>
</evidence>
<keyword evidence="7" id="KW-0472">Membrane</keyword>
<accession>A0ABS1MD83</accession>
<keyword evidence="5" id="KW-0418">Kinase</keyword>
<dbReference type="CDD" id="cd00075">
    <property type="entry name" value="HATPase"/>
    <property type="match status" value="1"/>
</dbReference>
<gene>
    <name evidence="9" type="ORF">JK358_29360</name>
</gene>
<keyword evidence="4" id="KW-0808">Transferase</keyword>
<dbReference type="InterPro" id="IPR050428">
    <property type="entry name" value="TCS_sensor_his_kinase"/>
</dbReference>
<sequence length="796" mass="85000">MFESLRRPTGGTRTLRGKTYSRLGVRARLLAIVLVSSITLLVIGVGAAGYLVRTGQEAADWAELAARTTEPGREMVEAYQDERLASLRYLAGEPATAVDLAGTRARTDAAAAAARTLLEANAAGLTSNNAEQMMSYGELYEKFPLFRSGIDARQIPVEQVFALYGGIIGTGPAATMYSAGVAPDAAIGAQLTYSVPAMRAAEGLSLTIALGSFALATGGPDARTLVEIGRAIGDYRGEVAFAMTLLQGERLTALQTLTASRDWQTLTSAEEALVRGETVLPVTVAEWRDAGVRTRDTLMRVWQQQTNAAHAIARERGSDTALGSLYGGAAVLAIAVLAFLIALVLANRFVARTRLLHRHTLELADNRLPELMRRLRAGEPVDPAEEVAGPAFGRDEIGHVAAAFDRAHLAAVSAAVAESKTRAGVNAVFLNIAHRSQVVVHRQLALLDEAERGEENPHQLDLLFQLDHLATRARRNAENLIILGGEQPGRRWRKPVPLVDLVRGAVAESLDYSRIRTGRLPEVSIEGKAVADLIHAMAELMDNATAFSPPNSVVEVFGAAVGRGVAVEIEDQGLGMSAEEIAERNEMLSHPPDFSVAALTADIRLGLFVVAKLAARHGISVRLTESVYGGIRAVMIIPSALVAEPEADHPDRDAELRREPALLRRESLRGRLAAQRDNPIAAPQVPLALGSTAAAAASDPTGPQPISPDPEPVPETWHRTAAALRAPFPPPAGGDRALPPPGERPALPRRSRNSAVVQPIPEIEPEPSAKQRSAAQARDRVSAVVYGSRRGRHRPS</sequence>
<dbReference type="InterPro" id="IPR003594">
    <property type="entry name" value="HATPase_dom"/>
</dbReference>
<dbReference type="SUPFAM" id="SSF55874">
    <property type="entry name" value="ATPase domain of HSP90 chaperone/DNA topoisomerase II/histidine kinase"/>
    <property type="match status" value="1"/>
</dbReference>
<evidence type="ECO:0000256" key="5">
    <source>
        <dbReference type="ARBA" id="ARBA00022777"/>
    </source>
</evidence>
<evidence type="ECO:0000313" key="9">
    <source>
        <dbReference type="EMBL" id="MBL1078521.1"/>
    </source>
</evidence>
<feature type="transmembrane region" description="Helical" evidence="7">
    <location>
        <begin position="325"/>
        <end position="346"/>
    </location>
</feature>
<dbReference type="EC" id="2.7.13.3" evidence="2"/>
<dbReference type="Gene3D" id="3.30.565.10">
    <property type="entry name" value="Histidine kinase-like ATPase, C-terminal domain"/>
    <property type="match status" value="1"/>
</dbReference>
<dbReference type="InterPro" id="IPR013587">
    <property type="entry name" value="Nitrate/nitrite_sensing"/>
</dbReference>
<keyword evidence="7" id="KW-0812">Transmembrane</keyword>
<feature type="transmembrane region" description="Helical" evidence="7">
    <location>
        <begin position="29"/>
        <end position="52"/>
    </location>
</feature>
<reference evidence="9 10" key="1">
    <citation type="submission" date="2021-01" db="EMBL/GenBank/DDBJ databases">
        <title>WGS of actinomycetes isolated from Thailand.</title>
        <authorList>
            <person name="Thawai C."/>
        </authorList>
    </citation>
    <scope>NUCLEOTIDE SEQUENCE [LARGE SCALE GENOMIC DNA]</scope>
    <source>
        <strain evidence="9 10">LPG 2</strain>
    </source>
</reference>
<evidence type="ECO:0000313" key="10">
    <source>
        <dbReference type="Proteomes" id="UP000602198"/>
    </source>
</evidence>
<feature type="compositionally biased region" description="Low complexity" evidence="6">
    <location>
        <begin position="692"/>
        <end position="701"/>
    </location>
</feature>
<proteinExistence type="predicted"/>
<feature type="compositionally biased region" description="Pro residues" evidence="6">
    <location>
        <begin position="702"/>
        <end position="713"/>
    </location>
</feature>
<evidence type="ECO:0000256" key="2">
    <source>
        <dbReference type="ARBA" id="ARBA00012438"/>
    </source>
</evidence>
<evidence type="ECO:0000256" key="7">
    <source>
        <dbReference type="SAM" id="Phobius"/>
    </source>
</evidence>
<evidence type="ECO:0000256" key="3">
    <source>
        <dbReference type="ARBA" id="ARBA00022553"/>
    </source>
</evidence>